<gene>
    <name evidence="2" type="ORF">H9L10_15100</name>
</gene>
<feature type="region of interest" description="Disordered" evidence="1">
    <location>
        <begin position="193"/>
        <end position="219"/>
    </location>
</feature>
<accession>A0A7G9R1K8</accession>
<dbReference type="AlphaFoldDB" id="A0A7G9R1K8"/>
<name>A0A7G9R1K8_9MICO</name>
<protein>
    <submittedName>
        <fullName evidence="2">Uncharacterized protein</fullName>
    </submittedName>
</protein>
<dbReference type="Proteomes" id="UP000515976">
    <property type="component" value="Chromosome"/>
</dbReference>
<dbReference type="RefSeq" id="WP_166099290.1">
    <property type="nucleotide sequence ID" value="NZ_CP060712.1"/>
</dbReference>
<sequence length="219" mass="22105">MVVGEGSAQSREASSVGSAEIVALDEGVFDAGEQCGGVEEVAVAVATVAGVGGGLEDDRAQRAGYRDEGALRGGDLEDGVHSALQGLSASLDADHVAAAEPLHDLGGGMVGHEYVDDFVARSAGHQVDPIGAADEPMGGVAARVDGVAQAVVQPLQSRGGRVGDAAAGLDVEHDVGVVRRTDDADAPVHGVQLRHQATDEGPPVGGENGSQLRDVRPRR</sequence>
<evidence type="ECO:0000313" key="2">
    <source>
        <dbReference type="EMBL" id="QNN49483.1"/>
    </source>
</evidence>
<evidence type="ECO:0000313" key="3">
    <source>
        <dbReference type="Proteomes" id="UP000515976"/>
    </source>
</evidence>
<proteinExistence type="predicted"/>
<reference evidence="2 3" key="1">
    <citation type="submission" date="2020-08" db="EMBL/GenBank/DDBJ databases">
        <title>Genome sequence of Phycicoccus endophyticus JCM 31784T.</title>
        <authorList>
            <person name="Hyun D.-W."/>
            <person name="Bae J.-W."/>
        </authorList>
    </citation>
    <scope>NUCLEOTIDE SEQUENCE [LARGE SCALE GENOMIC DNA]</scope>
    <source>
        <strain evidence="2 3">JCM 31784</strain>
    </source>
</reference>
<dbReference type="EMBL" id="CP060712">
    <property type="protein sequence ID" value="QNN49483.1"/>
    <property type="molecule type" value="Genomic_DNA"/>
</dbReference>
<dbReference type="KEGG" id="pei:H9L10_15100"/>
<evidence type="ECO:0000256" key="1">
    <source>
        <dbReference type="SAM" id="MobiDB-lite"/>
    </source>
</evidence>
<keyword evidence="3" id="KW-1185">Reference proteome</keyword>
<organism evidence="2 3">
    <name type="scientific">Phycicoccus endophyticus</name>
    <dbReference type="NCBI Taxonomy" id="1690220"/>
    <lineage>
        <taxon>Bacteria</taxon>
        <taxon>Bacillati</taxon>
        <taxon>Actinomycetota</taxon>
        <taxon>Actinomycetes</taxon>
        <taxon>Micrococcales</taxon>
        <taxon>Intrasporangiaceae</taxon>
        <taxon>Phycicoccus</taxon>
    </lineage>
</organism>